<sequence>MDEIVLNSNKMTLSDSEFHWKFMNKHGKYGQQRSIFPTLFFYRITGTGKSVFRKEITFQTTFNKIQLKINFHEQNINSAPIFQNIRYYKNIIHNVLLNYSPIEEKLISTTSTKSNTGGNISKAPLINFNKVKSGNENSTSFLPVTNYFFNSHSLDNTLLNTSASIPKSTPYFLEKSVIFGSIKKSSFMNLLWNPSTRILNNYPLNLHVLNKRLFSPDSSFNTYSRKSKPPFGKLLKLISSVHPRFLNNYPILIDSSRKADFECLKTLKPITPKFIGLVYLKKDLFNAITSEDSSDGSFFVKNLHNSEKNPSLFNSYLFNYHYSKNLGQVFLKSLKTILQKSPNFASVFDIDSFDIDSSRYLANGNYFRHFPESLKRTSIFQNNIRFRHLVKKIESSPEQRKTPSPGKEVHNTGKVGEIYSYAAKKLLSPGFLHVFQAGLRYENTKLLKMKISISRNRNLTNIIDGFLEGYFQNKRNKLLFIGNPYSKKIETEDADYLQNKRNKLSFTENLYCNAVSKLALYSNWTYFSSHLKNLHGKGLKIPKSLWIPDFNYKNSKLSHHFLTVDFPVKLDSHKKLNQPKIGLLDVFSLGSKNSASTKVLARIFQMNAEYNSGHLLMETFLRCNTSFSGKKAPLIKIRNIDNEGLPDIDHPSEIAYFSCFLNIHDIYAQDCNLNSPVNPGSILRNFPKICYSENSSSFLNTLLNPRSYNVNPVFRRFRKPSPGIHTELAKYIFGKGYSGETFKSENYSSSKRGSSIKYIFKIPSYKKYSAFILNWLNSISLKNLIKLRANFHGIQASKKPGYFIETSFKADHLKKLIYNEYISTLIPFKQSSLFSRYFIGLVYLKKDLFNAITSEDSSDGSFFVKNLHNSEKNPSLFNSYLFNYHYSKNLGQVFLKSLKTILQKSPNFASVFDIDSFDIDSSRYLANGNYFRHFPESLKRTSIFQNNIRFRHLVKKIESSPEQRKTPSPGKEVHNTGKVREIYSYAAKKLLSPGFLHVFQAGLRYENTKLLKMKISISRNRNLTNIIDGFLEGYFQNKRNKLSFIGNPYSKKIFMDNPRDSKAKLPSFLSSFRYSTNNYSTKNMIPLKRKNLLLKTGPLYKISQIIASRNCNLILKHQAISGAGDSNLMFIMTKCKAENFFLERGELFGFKSADGTDYFQSENNLPVGNENLVYRSQENEITQSIAEEVQKIKKVVFDTREAIVVNSSKDTFLNNTNLKQKIDIEYISEKVSQLIGHKMKIEAERRGIL</sequence>
<comment type="caution">
    <text evidence="1">The sequence shown here is derived from an EMBL/GenBank/DDBJ whole genome shotgun (WGS) entry which is preliminary data.</text>
</comment>
<name>A0ABU2CYP9_9EURY</name>
<accession>A0ABU2CYP9</accession>
<dbReference type="EMBL" id="JAVKPK010000009">
    <property type="protein sequence ID" value="MDR7664833.1"/>
    <property type="molecule type" value="Genomic_DNA"/>
</dbReference>
<proteinExistence type="predicted"/>
<gene>
    <name evidence="1" type="ORF">RG963_03335</name>
</gene>
<reference evidence="2" key="1">
    <citation type="submission" date="2023-07" db="EMBL/GenBank/DDBJ databases">
        <title>Whole-genome sequencing of a new Methanosarcina sp. Z-7115.</title>
        <authorList>
            <person name="Zhilina T.N."/>
            <person name="Merkel A.Y."/>
        </authorList>
    </citation>
    <scope>NUCLEOTIDE SEQUENCE [LARGE SCALE GENOMIC DNA]</scope>
    <source>
        <strain evidence="2">Z-7115</strain>
    </source>
</reference>
<organism evidence="1 2">
    <name type="scientific">Methanosarcina baikalica</name>
    <dbReference type="NCBI Taxonomy" id="3073890"/>
    <lineage>
        <taxon>Archaea</taxon>
        <taxon>Methanobacteriati</taxon>
        <taxon>Methanobacteriota</taxon>
        <taxon>Stenosarchaea group</taxon>
        <taxon>Methanomicrobia</taxon>
        <taxon>Methanosarcinales</taxon>
        <taxon>Methanosarcinaceae</taxon>
        <taxon>Methanosarcina</taxon>
    </lineage>
</organism>
<dbReference type="RefSeq" id="WP_310574861.1">
    <property type="nucleotide sequence ID" value="NZ_JAVKPK010000009.1"/>
</dbReference>
<evidence type="ECO:0000313" key="2">
    <source>
        <dbReference type="Proteomes" id="UP001246244"/>
    </source>
</evidence>
<dbReference type="Proteomes" id="UP001246244">
    <property type="component" value="Unassembled WGS sequence"/>
</dbReference>
<protein>
    <submittedName>
        <fullName evidence="1">Uncharacterized protein</fullName>
    </submittedName>
</protein>
<keyword evidence="2" id="KW-1185">Reference proteome</keyword>
<evidence type="ECO:0000313" key="1">
    <source>
        <dbReference type="EMBL" id="MDR7664833.1"/>
    </source>
</evidence>